<dbReference type="PIRSF" id="PIRSF000660">
    <property type="entry name" value="Ser/Thr_PK_GCN2"/>
    <property type="match status" value="1"/>
</dbReference>
<dbReference type="GO" id="GO:0005634">
    <property type="term" value="C:nucleus"/>
    <property type="evidence" value="ECO:0007669"/>
    <property type="project" value="TreeGrafter"/>
</dbReference>
<keyword evidence="2" id="KW-0723">Serine/threonine-protein kinase</keyword>
<dbReference type="CDD" id="cd23823">
    <property type="entry name" value="RWD_GCN2"/>
    <property type="match status" value="1"/>
</dbReference>
<dbReference type="Pfam" id="PF00069">
    <property type="entry name" value="Pkinase"/>
    <property type="match status" value="3"/>
</dbReference>
<evidence type="ECO:0000256" key="8">
    <source>
        <dbReference type="ARBA" id="ARBA00047899"/>
    </source>
</evidence>
<comment type="similarity">
    <text evidence="7">Belongs to the protein kinase superfamily. Ser/Thr protein kinase family. GCN2 subfamily.</text>
</comment>
<keyword evidence="12" id="KW-0175">Coiled coil</keyword>
<feature type="binding site" evidence="11">
    <location>
        <position position="638"/>
    </location>
    <ligand>
        <name>ATP</name>
        <dbReference type="ChEBI" id="CHEBI:30616"/>
    </ligand>
</feature>
<dbReference type="Gene3D" id="1.10.510.10">
    <property type="entry name" value="Transferase(Phosphotransferase) domain 1"/>
    <property type="match status" value="2"/>
</dbReference>
<proteinExistence type="inferred from homology"/>
<feature type="compositionally biased region" description="Polar residues" evidence="13">
    <location>
        <begin position="1"/>
        <end position="14"/>
    </location>
</feature>
<feature type="compositionally biased region" description="Acidic residues" evidence="13">
    <location>
        <begin position="688"/>
        <end position="698"/>
    </location>
</feature>
<keyword evidence="6 11" id="KW-0067">ATP-binding</keyword>
<dbReference type="PROSITE" id="PS50011">
    <property type="entry name" value="PROTEIN_KINASE_DOM"/>
    <property type="match status" value="2"/>
</dbReference>
<keyword evidence="5 16" id="KW-0418">Kinase</keyword>
<comment type="catalytic activity">
    <reaction evidence="8">
        <text>L-threonyl-[protein] + ATP = O-phospho-L-threonyl-[protein] + ADP + H(+)</text>
        <dbReference type="Rhea" id="RHEA:46608"/>
        <dbReference type="Rhea" id="RHEA-COMP:11060"/>
        <dbReference type="Rhea" id="RHEA-COMP:11605"/>
        <dbReference type="ChEBI" id="CHEBI:15378"/>
        <dbReference type="ChEBI" id="CHEBI:30013"/>
        <dbReference type="ChEBI" id="CHEBI:30616"/>
        <dbReference type="ChEBI" id="CHEBI:61977"/>
        <dbReference type="ChEBI" id="CHEBI:456216"/>
        <dbReference type="EC" id="2.7.11.1"/>
    </reaction>
</comment>
<evidence type="ECO:0000256" key="3">
    <source>
        <dbReference type="ARBA" id="ARBA00022679"/>
    </source>
</evidence>
<dbReference type="SMART" id="SM00591">
    <property type="entry name" value="RWD"/>
    <property type="match status" value="1"/>
</dbReference>
<feature type="active site" description="Proton acceptor" evidence="10">
    <location>
        <position position="859"/>
    </location>
</feature>
<feature type="domain" description="Protein kinase" evidence="14">
    <location>
        <begin position="609"/>
        <end position="1009"/>
    </location>
</feature>
<dbReference type="eggNOG" id="KOG1035">
    <property type="taxonomic scope" value="Eukaryota"/>
</dbReference>
<dbReference type="PROSITE" id="PS50908">
    <property type="entry name" value="RWD"/>
    <property type="match status" value="1"/>
</dbReference>
<feature type="compositionally biased region" description="Acidic residues" evidence="13">
    <location>
        <begin position="764"/>
        <end position="782"/>
    </location>
</feature>
<dbReference type="SUPFAM" id="SSF54495">
    <property type="entry name" value="UBC-like"/>
    <property type="match status" value="1"/>
</dbReference>
<evidence type="ECO:0000256" key="4">
    <source>
        <dbReference type="ARBA" id="ARBA00022741"/>
    </source>
</evidence>
<evidence type="ECO:0000313" key="16">
    <source>
        <dbReference type="EMBL" id="CCX32785.1"/>
    </source>
</evidence>
<dbReference type="GO" id="GO:0005524">
    <property type="term" value="F:ATP binding"/>
    <property type="evidence" value="ECO:0007669"/>
    <property type="project" value="UniProtKB-KW"/>
</dbReference>
<dbReference type="PANTHER" id="PTHR11042">
    <property type="entry name" value="EUKARYOTIC TRANSLATION INITIATION FACTOR 2-ALPHA KINASE EIF2-ALPHA KINASE -RELATED"/>
    <property type="match status" value="1"/>
</dbReference>
<accession>U4LTE7</accession>
<organism evidence="16 17">
    <name type="scientific">Pyronema omphalodes (strain CBS 100304)</name>
    <name type="common">Pyronema confluens</name>
    <dbReference type="NCBI Taxonomy" id="1076935"/>
    <lineage>
        <taxon>Eukaryota</taxon>
        <taxon>Fungi</taxon>
        <taxon>Dikarya</taxon>
        <taxon>Ascomycota</taxon>
        <taxon>Pezizomycotina</taxon>
        <taxon>Pezizomycetes</taxon>
        <taxon>Pezizales</taxon>
        <taxon>Pyronemataceae</taxon>
        <taxon>Pyronema</taxon>
    </lineage>
</organism>
<dbReference type="Gene3D" id="3.40.50.800">
    <property type="entry name" value="Anticodon-binding domain"/>
    <property type="match status" value="1"/>
</dbReference>
<dbReference type="InterPro" id="IPR008271">
    <property type="entry name" value="Ser/Thr_kinase_AS"/>
</dbReference>
<dbReference type="EC" id="2.7.11.1" evidence="1"/>
<evidence type="ECO:0000313" key="17">
    <source>
        <dbReference type="Proteomes" id="UP000018144"/>
    </source>
</evidence>
<name>U4LTE7_PYROM</name>
<dbReference type="Gene3D" id="3.30.930.10">
    <property type="entry name" value="Bira Bifunctional Protein, Domain 2"/>
    <property type="match status" value="1"/>
</dbReference>
<dbReference type="Pfam" id="PF05773">
    <property type="entry name" value="RWD"/>
    <property type="match status" value="1"/>
</dbReference>
<dbReference type="CDD" id="cd14046">
    <property type="entry name" value="STKc_EIF2AK4_GCN2_rpt2"/>
    <property type="match status" value="1"/>
</dbReference>
<dbReference type="SMART" id="SM00220">
    <property type="entry name" value="S_TKc"/>
    <property type="match status" value="2"/>
</dbReference>
<dbReference type="InterPro" id="IPR024435">
    <property type="entry name" value="HisRS-related_dom"/>
</dbReference>
<dbReference type="GO" id="GO:0009893">
    <property type="term" value="P:positive regulation of metabolic process"/>
    <property type="evidence" value="ECO:0007669"/>
    <property type="project" value="UniProtKB-ARBA"/>
</dbReference>
<dbReference type="EMBL" id="HF935907">
    <property type="protein sequence ID" value="CCX32785.1"/>
    <property type="molecule type" value="Genomic_DNA"/>
</dbReference>
<reference evidence="16 17" key="1">
    <citation type="journal article" date="2013" name="PLoS Genet.">
        <title>The genome and development-dependent transcriptomes of Pyronema confluens: a window into fungal evolution.</title>
        <authorList>
            <person name="Traeger S."/>
            <person name="Altegoer F."/>
            <person name="Freitag M."/>
            <person name="Gabaldon T."/>
            <person name="Kempken F."/>
            <person name="Kumar A."/>
            <person name="Marcet-Houben M."/>
            <person name="Poggeler S."/>
            <person name="Stajich J.E."/>
            <person name="Nowrousian M."/>
        </authorList>
    </citation>
    <scope>NUCLEOTIDE SEQUENCE [LARGE SCALE GENOMIC DNA]</scope>
    <source>
        <strain evidence="17">CBS 100304</strain>
        <tissue evidence="16">Vegetative mycelium</tissue>
    </source>
</reference>
<comment type="catalytic activity">
    <reaction evidence="9">
        <text>L-seryl-[protein] + ATP = O-phospho-L-seryl-[protein] + ADP + H(+)</text>
        <dbReference type="Rhea" id="RHEA:17989"/>
        <dbReference type="Rhea" id="RHEA-COMP:9863"/>
        <dbReference type="Rhea" id="RHEA-COMP:11604"/>
        <dbReference type="ChEBI" id="CHEBI:15378"/>
        <dbReference type="ChEBI" id="CHEBI:29999"/>
        <dbReference type="ChEBI" id="CHEBI:30616"/>
        <dbReference type="ChEBI" id="CHEBI:83421"/>
        <dbReference type="ChEBI" id="CHEBI:456216"/>
        <dbReference type="EC" id="2.7.11.1"/>
    </reaction>
</comment>
<feature type="compositionally biased region" description="Low complexity" evidence="13">
    <location>
        <begin position="38"/>
        <end position="55"/>
    </location>
</feature>
<keyword evidence="4 11" id="KW-0547">Nucleotide-binding</keyword>
<dbReference type="InterPro" id="IPR006575">
    <property type="entry name" value="RWD_dom"/>
</dbReference>
<dbReference type="InterPro" id="IPR000719">
    <property type="entry name" value="Prot_kinase_dom"/>
</dbReference>
<dbReference type="GO" id="GO:0000077">
    <property type="term" value="P:DNA damage checkpoint signaling"/>
    <property type="evidence" value="ECO:0007669"/>
    <property type="project" value="InterPro"/>
</dbReference>
<dbReference type="SUPFAM" id="SSF56112">
    <property type="entry name" value="Protein kinase-like (PK-like)"/>
    <property type="match status" value="2"/>
</dbReference>
<dbReference type="FunFam" id="3.10.110.10:FF:000050">
    <property type="entry name" value="eIF-2-alpha kinase GCN2"/>
    <property type="match status" value="1"/>
</dbReference>
<protein>
    <recommendedName>
        <fullName evidence="1">non-specific serine/threonine protein kinase</fullName>
        <ecNumber evidence="1">2.7.11.1</ecNumber>
    </recommendedName>
</protein>
<dbReference type="Proteomes" id="UP000018144">
    <property type="component" value="Unassembled WGS sequence"/>
</dbReference>
<evidence type="ECO:0000256" key="12">
    <source>
        <dbReference type="SAM" id="Coils"/>
    </source>
</evidence>
<feature type="region of interest" description="Disordered" evidence="13">
    <location>
        <begin position="761"/>
        <end position="801"/>
    </location>
</feature>
<dbReference type="OrthoDB" id="341578at2759"/>
<evidence type="ECO:0000256" key="7">
    <source>
        <dbReference type="ARBA" id="ARBA00037982"/>
    </source>
</evidence>
<dbReference type="InterPro" id="IPR050339">
    <property type="entry name" value="CC_SR_Kinase"/>
</dbReference>
<evidence type="ECO:0000256" key="11">
    <source>
        <dbReference type="PIRSR" id="PIRSR000660-2"/>
    </source>
</evidence>
<feature type="compositionally biased region" description="Polar residues" evidence="13">
    <location>
        <begin position="22"/>
        <end position="33"/>
    </location>
</feature>
<dbReference type="CDD" id="cd14012">
    <property type="entry name" value="PK_eIF2AK_GCN2_rpt1"/>
    <property type="match status" value="1"/>
</dbReference>
<dbReference type="InterPro" id="IPR036621">
    <property type="entry name" value="Anticodon-bd_dom_sf"/>
</dbReference>
<evidence type="ECO:0000256" key="9">
    <source>
        <dbReference type="ARBA" id="ARBA00048679"/>
    </source>
</evidence>
<feature type="region of interest" description="Disordered" evidence="13">
    <location>
        <begin position="1"/>
        <end position="63"/>
    </location>
</feature>
<dbReference type="InterPro" id="IPR045864">
    <property type="entry name" value="aa-tRNA-synth_II/BPL/LPL"/>
</dbReference>
<dbReference type="STRING" id="1076935.U4LTE7"/>
<dbReference type="InterPro" id="IPR011009">
    <property type="entry name" value="Kinase-like_dom_sf"/>
</dbReference>
<dbReference type="Gene3D" id="3.10.110.10">
    <property type="entry name" value="Ubiquitin Conjugating Enzyme"/>
    <property type="match status" value="1"/>
</dbReference>
<keyword evidence="17" id="KW-1185">Reference proteome</keyword>
<evidence type="ECO:0000256" key="6">
    <source>
        <dbReference type="ARBA" id="ARBA00022840"/>
    </source>
</evidence>
<dbReference type="PANTHER" id="PTHR11042:SF136">
    <property type="entry name" value="EIF-2-ALPHA KINASE GCN2"/>
    <property type="match status" value="1"/>
</dbReference>
<feature type="compositionally biased region" description="Polar residues" evidence="13">
    <location>
        <begin position="701"/>
        <end position="710"/>
    </location>
</feature>
<sequence>MSTQHPLRTPQNKKPNAKITLKPSSGTPAQPNTGGKKPVAPSAPSTLSTPPAVAPGNASSQYQQIQHDEIEVLKSVYMEDFKSIERPGAWNKTDNEFKIRIKAPSNPNYWCILTVLMTATYPKTLPSLSLTTSENIRPQGLAQLQDVIKRLPSQLVGQEMIYEITLGLQDILEDLAQTRLQDENKPSLDQERAFKALSEQKRAEQAKAELQQQREQRAKEEQLKLEKEIDDELRRRRDQAKEESRQKRRLSTLLADEDTSVTDSENSVLFDRPIKLTSEGGEPIVFRRVCGVMKTAEDHHTTVYPVRPALSTQDSKNVLLSLKQIELPGGSMDHEDGKAKVRRLEQELDALRSLRHENIATLYESKVARGTDIKKAWRLCILTEHVPGYSLRQLLKTVRCVDFEIARSWISSLILALDNAHRNGFAHGAIHPGNIHLSESPAKDIAEPKFTDFGFTPQLNEIIGRPNFDASRSPQWVPPETAQLSLFNTKIQRKADMWNIGVVTLQMILGLNVVQEYESPQKALYGADLPESLVDFLESLFKTDPKRRPTPFDLTRAEFLRGTVDNKERITPRHTPSNSNIRHSSRGRRNSVVEVTGMATGTSRYATDFEELALMGKGGYGKVVKARNRLDRCEYAIKQITQTSGAKLTEILSEVVLLSRLNHRYVVRYFATWLENTNDAHGRGAVFDESDSDDETESENAVFTENSESGTATDDDDDTAGNLTEDQGDEIEASGSVNIEFGHSTSGLDFISHSAGYHSSQYEYDSEDDDSEGEDSNDEDTESSQSKRVAKAKVLRKSPNSEKKRAKVTLYIQMSLAEKKTLRNSIDLGDITLESSWKLLKQVLEGLAHIHSLGIIHRDLKPENIFIDSSGDPKLGDFGLATLQDSRIRTDKSAVETPTTESELTRDVGTFFYVAPELLSNNSFGSYNEKVDMYSLGIIFFEMIYMMGSKMERSEVLSKLRQPDIVFPENFWTESRTAHGKIVKTLLDHNPAKRPTSSELLHSEKLPFIVEDMNFQYTLGNLKDPSTPYHRQVLETLFTQTTKAYKNFVYDAESKRALTKHDSLLLSLVESNLLTVFKCHGAIKVERPLLLPSYKNLYYPKRAVVQLMHSNGTLVQLPYDLTLSHARLLAEEKPPASKTFAFGMVYRESQRGGQPQSSGEVDFDIVSNSPVNFYRKEAEVISVVDQVIDQFPCFRGSLFYFEVNHWDILEAIMEFCRIDAPVRPAAKEVLSKLHYHDWTWSKIRVELVTLGVLPTSLDDLERFDWHDEPDKALSRLRGLFGKTPYMSRLAPVVDYLHSVISFAAQLGVHRKAYISPLSTYNEAFYRGGLMFRCVADNKKRDTFAVGGRYDALIKEHLPQIKGKARGKLHDDDEGAVHAVGCALPWERILNSMRKFNRNLVRANRNHAEEDETPVCGPWTTRRCDVIVAAFDEASLYAAGLPLLVELWTHNIQADLGENITGQEALAHEYREDGATWIVTVKKGAIGERILKIRNLHTLQEVEVPNSYFITWLANDLAERRRKEASVDPLLPTHAPKANGTLKSRDPSSTTDMDVRLVIPERKAARKMNRTGIVEGARRNCAETAELYLKRPIAVVDIEEQFLEQIKSMGLQNTEGWKKMLQSVQAQDRKYMLEIQGLLQKLKSEGNKECWIFSTRKGNQQEGNGGIVHL</sequence>
<dbReference type="Pfam" id="PF12745">
    <property type="entry name" value="HGTP_anticodon2"/>
    <property type="match status" value="1"/>
</dbReference>
<dbReference type="InterPro" id="IPR016255">
    <property type="entry name" value="Gcn2"/>
</dbReference>
<feature type="binding site" evidence="11">
    <location>
        <begin position="615"/>
        <end position="623"/>
    </location>
    <ligand>
        <name>ATP</name>
        <dbReference type="ChEBI" id="CHEBI:30616"/>
    </ligand>
</feature>
<evidence type="ECO:0000256" key="2">
    <source>
        <dbReference type="ARBA" id="ARBA00022527"/>
    </source>
</evidence>
<feature type="region of interest" description="Disordered" evidence="13">
    <location>
        <begin position="1529"/>
        <end position="1550"/>
    </location>
</feature>
<dbReference type="Gene3D" id="3.30.200.20">
    <property type="entry name" value="Phosphorylase Kinase, domain 1"/>
    <property type="match status" value="1"/>
</dbReference>
<evidence type="ECO:0000256" key="10">
    <source>
        <dbReference type="PIRSR" id="PIRSR000660-1"/>
    </source>
</evidence>
<dbReference type="GO" id="GO:0005737">
    <property type="term" value="C:cytoplasm"/>
    <property type="evidence" value="ECO:0007669"/>
    <property type="project" value="TreeGrafter"/>
</dbReference>
<dbReference type="SUPFAM" id="SSF55681">
    <property type="entry name" value="Class II aaRS and biotin synthetases"/>
    <property type="match status" value="1"/>
</dbReference>
<dbReference type="GO" id="GO:0004694">
    <property type="term" value="F:eukaryotic translation initiation factor 2alpha kinase activity"/>
    <property type="evidence" value="ECO:0007669"/>
    <property type="project" value="InterPro"/>
</dbReference>
<evidence type="ECO:0000259" key="15">
    <source>
        <dbReference type="PROSITE" id="PS50908"/>
    </source>
</evidence>
<dbReference type="InterPro" id="IPR016135">
    <property type="entry name" value="UBQ-conjugating_enzyme/RWD"/>
</dbReference>
<evidence type="ECO:0000256" key="13">
    <source>
        <dbReference type="SAM" id="MobiDB-lite"/>
    </source>
</evidence>
<feature type="region of interest" description="Disordered" evidence="13">
    <location>
        <begin position="569"/>
        <end position="590"/>
    </location>
</feature>
<evidence type="ECO:0000256" key="5">
    <source>
        <dbReference type="ARBA" id="ARBA00022777"/>
    </source>
</evidence>
<keyword evidence="3" id="KW-0808">Transferase</keyword>
<feature type="domain" description="RWD" evidence="15">
    <location>
        <begin position="68"/>
        <end position="175"/>
    </location>
</feature>
<feature type="coiled-coil region" evidence="12">
    <location>
        <begin position="193"/>
        <end position="250"/>
    </location>
</feature>
<dbReference type="OMA" id="FEDIAWD"/>
<evidence type="ECO:0000256" key="1">
    <source>
        <dbReference type="ARBA" id="ARBA00012513"/>
    </source>
</evidence>
<dbReference type="PROSITE" id="PS00108">
    <property type="entry name" value="PROTEIN_KINASE_ST"/>
    <property type="match status" value="1"/>
</dbReference>
<evidence type="ECO:0000259" key="14">
    <source>
        <dbReference type="PROSITE" id="PS50011"/>
    </source>
</evidence>
<gene>
    <name evidence="16" type="ORF">PCON_13636</name>
</gene>
<feature type="domain" description="Protein kinase" evidence="14">
    <location>
        <begin position="271"/>
        <end position="560"/>
    </location>
</feature>
<feature type="region of interest" description="Disordered" evidence="13">
    <location>
        <begin position="681"/>
        <end position="734"/>
    </location>
</feature>